<feature type="domain" description="DAGKc" evidence="6">
    <location>
        <begin position="229"/>
        <end position="314"/>
    </location>
</feature>
<dbReference type="Pfam" id="PF19279">
    <property type="entry name" value="YegS_C"/>
    <property type="match status" value="1"/>
</dbReference>
<evidence type="ECO:0000259" key="6">
    <source>
        <dbReference type="PROSITE" id="PS50146"/>
    </source>
</evidence>
<sequence length="738" mass="82067">MSHAEGGAVLLSMGGDARPRQCEGATLALLSDAAGRAHDECSARVWYRRREATLTYDRKKGRIVLQPADAKGRVVKTANFSMWSVINIETPEEFALRQSRLTTSGPVNTAVTAGKPHTRRSFRGLLATSPQLMDSIYSHSRSTSITSSHHLENGSHSTCEAGVAGLARSISSGVRSFEVSRRTYHLYYVKESASSPRVSTVKFAFLPDDKSREDLRVVVQAILHGLYPRGAKQLFLFVSPKSGTGDGVHITEEQVLPALYFTRHEVHAFITTRVFHCEDYIANIANEFNRERVIVCVGGDGMIHEAVNGLFRRERALLEREEAAKGTKTVNFCGWEEQHHKNDKETKEADATGNSSRSLWEKNEGHEREEGSNLLEPNAIQVANEIPPTSGFCAGKKFPMLLIATIPSGSGCGMAKTLGVHSIKESILALVHLQSCTKDLMSMQYLVKQGHERHPKFFPHMFVKTAHKREAADHLQEEKKERAIAERIAFMSMTFGLLNDIDRGSEKLRWMGNHRFTVYGAYMFLRGVRSYPVRMRYLPWLGRKGEKMEKLENSGSIPGEAGIPHCTLTDACSHCLAHRDPTTTPGSSRELGQFTFTSEDTMDSDSSSVLRRDVVDFDDNSLPWVTLDGSHYAIFLGNIRDAAKDIMMAPLAHMSDGAIDIVFAREKGSKCGRLHFLKFFTDMGSGKHVHLPFVSYVKARAVELEAGEGFIMSDGESMPFTKVRVVPIRRAAAFVRGK</sequence>
<feature type="compositionally biased region" description="Basic and acidic residues" evidence="5">
    <location>
        <begin position="339"/>
        <end position="350"/>
    </location>
</feature>
<dbReference type="PANTHER" id="PTHR12358">
    <property type="entry name" value="SPHINGOSINE KINASE"/>
    <property type="match status" value="1"/>
</dbReference>
<dbReference type="Gene3D" id="3.40.50.10330">
    <property type="entry name" value="Probable inorganic polyphosphate/atp-NAD kinase, domain 1"/>
    <property type="match status" value="1"/>
</dbReference>
<keyword evidence="3" id="KW-0418">Kinase</keyword>
<organism evidence="7 8">
    <name type="scientific">Trypanosoma rangeli SC58</name>
    <dbReference type="NCBI Taxonomy" id="429131"/>
    <lineage>
        <taxon>Eukaryota</taxon>
        <taxon>Discoba</taxon>
        <taxon>Euglenozoa</taxon>
        <taxon>Kinetoplastea</taxon>
        <taxon>Metakinetoplastina</taxon>
        <taxon>Trypanosomatida</taxon>
        <taxon>Trypanosomatidae</taxon>
        <taxon>Trypanosoma</taxon>
        <taxon>Herpetosoma</taxon>
    </lineage>
</organism>
<proteinExistence type="predicted"/>
<keyword evidence="4" id="KW-0067">ATP-binding</keyword>
<dbReference type="PANTHER" id="PTHR12358:SF31">
    <property type="entry name" value="ACYLGLYCEROL KINASE, MITOCHONDRIAL"/>
    <property type="match status" value="1"/>
</dbReference>
<dbReference type="GO" id="GO:0005737">
    <property type="term" value="C:cytoplasm"/>
    <property type="evidence" value="ECO:0007669"/>
    <property type="project" value="TreeGrafter"/>
</dbReference>
<comment type="caution">
    <text evidence="7">The sequence shown here is derived from an EMBL/GenBank/DDBJ whole genome shotgun (WGS) entry which is preliminary data.</text>
</comment>
<dbReference type="GO" id="GO:0001727">
    <property type="term" value="F:lipid kinase activity"/>
    <property type="evidence" value="ECO:0007669"/>
    <property type="project" value="TreeGrafter"/>
</dbReference>
<dbReference type="Proteomes" id="UP000031737">
    <property type="component" value="Unassembled WGS sequence"/>
</dbReference>
<keyword evidence="2" id="KW-0547">Nucleotide-binding</keyword>
<dbReference type="InterPro" id="IPR016064">
    <property type="entry name" value="NAD/diacylglycerol_kinase_sf"/>
</dbReference>
<dbReference type="VEuPathDB" id="TriTrypDB:TRSC58_00677"/>
<dbReference type="InterPro" id="IPR045540">
    <property type="entry name" value="YegS/DAGK_C"/>
</dbReference>
<dbReference type="GO" id="GO:0046512">
    <property type="term" value="P:sphingosine biosynthetic process"/>
    <property type="evidence" value="ECO:0007669"/>
    <property type="project" value="TreeGrafter"/>
</dbReference>
<dbReference type="Gene3D" id="2.60.200.40">
    <property type="match status" value="1"/>
</dbReference>
<dbReference type="AlphaFoldDB" id="A0A061J855"/>
<accession>A0A061J855</accession>
<evidence type="ECO:0000256" key="3">
    <source>
        <dbReference type="ARBA" id="ARBA00022777"/>
    </source>
</evidence>
<dbReference type="InterPro" id="IPR017438">
    <property type="entry name" value="ATP-NAD_kinase_N"/>
</dbReference>
<protein>
    <recommendedName>
        <fullName evidence="6">DAGKc domain-containing protein</fullName>
    </recommendedName>
</protein>
<dbReference type="Pfam" id="PF00781">
    <property type="entry name" value="DAGK_cat"/>
    <property type="match status" value="1"/>
</dbReference>
<dbReference type="GO" id="GO:0016020">
    <property type="term" value="C:membrane"/>
    <property type="evidence" value="ECO:0007669"/>
    <property type="project" value="TreeGrafter"/>
</dbReference>
<keyword evidence="8" id="KW-1185">Reference proteome</keyword>
<dbReference type="GO" id="GO:0005524">
    <property type="term" value="F:ATP binding"/>
    <property type="evidence" value="ECO:0007669"/>
    <property type="project" value="UniProtKB-KW"/>
</dbReference>
<gene>
    <name evidence="7" type="ORF">TRSC58_00677</name>
</gene>
<feature type="compositionally biased region" description="Basic and acidic residues" evidence="5">
    <location>
        <begin position="359"/>
        <end position="371"/>
    </location>
</feature>
<evidence type="ECO:0000256" key="2">
    <source>
        <dbReference type="ARBA" id="ARBA00022741"/>
    </source>
</evidence>
<dbReference type="InterPro" id="IPR001206">
    <property type="entry name" value="Diacylglycerol_kinase_cat_dom"/>
</dbReference>
<dbReference type="EMBL" id="AUPL01000677">
    <property type="protein sequence ID" value="ESL11568.1"/>
    <property type="molecule type" value="Genomic_DNA"/>
</dbReference>
<reference evidence="7 8" key="1">
    <citation type="submission" date="2013-07" db="EMBL/GenBank/DDBJ databases">
        <authorList>
            <person name="Stoco P.H."/>
            <person name="Wagner G."/>
            <person name="Gerber A."/>
            <person name="Zaha A."/>
            <person name="Thompson C."/>
            <person name="Bartholomeu D.C."/>
            <person name="Luckemeyer D.D."/>
            <person name="Bahia D."/>
            <person name="Loreto E."/>
            <person name="Prestes E.B."/>
            <person name="Lima F.M."/>
            <person name="Rodrigues-Luiz G."/>
            <person name="Vallejo G.A."/>
            <person name="Filho J.F."/>
            <person name="Monteiro K.M."/>
            <person name="Tyler K.M."/>
            <person name="de Almeida L.G."/>
            <person name="Ortiz M.F."/>
            <person name="Siervo M.A."/>
            <person name="de Moraes M.H."/>
            <person name="Cunha O.L."/>
            <person name="Mendonca-Neto R."/>
            <person name="Silva R."/>
            <person name="Teixeira S.M."/>
            <person name="Murta S.M."/>
            <person name="Sincero T.C."/>
            <person name="Mendes T.A."/>
            <person name="Urmenyi T.P."/>
            <person name="Silva V.G."/>
            <person name="da Rocha W.D."/>
            <person name="Andersson B."/>
            <person name="Romanha A.J."/>
            <person name="Steindel M."/>
            <person name="de Vasconcelos A.T."/>
            <person name="Grisard E.C."/>
        </authorList>
    </citation>
    <scope>NUCLEOTIDE SEQUENCE [LARGE SCALE GENOMIC DNA]</scope>
    <source>
        <strain evidence="7 8">SC58</strain>
    </source>
</reference>
<evidence type="ECO:0000313" key="7">
    <source>
        <dbReference type="EMBL" id="ESL11568.1"/>
    </source>
</evidence>
<feature type="region of interest" description="Disordered" evidence="5">
    <location>
        <begin position="339"/>
        <end position="374"/>
    </location>
</feature>
<evidence type="ECO:0000256" key="4">
    <source>
        <dbReference type="ARBA" id="ARBA00022840"/>
    </source>
</evidence>
<keyword evidence="1" id="KW-0808">Transferase</keyword>
<evidence type="ECO:0000256" key="1">
    <source>
        <dbReference type="ARBA" id="ARBA00022679"/>
    </source>
</evidence>
<dbReference type="InterPro" id="IPR050187">
    <property type="entry name" value="Lipid_Phosphate_FormReg"/>
</dbReference>
<name>A0A061J855_TRYRA</name>
<evidence type="ECO:0000256" key="5">
    <source>
        <dbReference type="SAM" id="MobiDB-lite"/>
    </source>
</evidence>
<dbReference type="PROSITE" id="PS50146">
    <property type="entry name" value="DAGK"/>
    <property type="match status" value="1"/>
</dbReference>
<dbReference type="SUPFAM" id="SSF111331">
    <property type="entry name" value="NAD kinase/diacylglycerol kinase-like"/>
    <property type="match status" value="2"/>
</dbReference>
<dbReference type="OrthoDB" id="3853857at2759"/>
<evidence type="ECO:0000313" key="8">
    <source>
        <dbReference type="Proteomes" id="UP000031737"/>
    </source>
</evidence>